<dbReference type="Gene3D" id="2.60.120.330">
    <property type="entry name" value="B-lactam Antibiotic, Isopenicillin N Synthase, Chain"/>
    <property type="match status" value="1"/>
</dbReference>
<dbReference type="AlphaFoldDB" id="A0A1G4J536"/>
<dbReference type="InterPro" id="IPR027443">
    <property type="entry name" value="IPNS-like_sf"/>
</dbReference>
<dbReference type="EMBL" id="LT598466">
    <property type="protein sequence ID" value="SCU84870.1"/>
    <property type="molecule type" value="Genomic_DNA"/>
</dbReference>
<dbReference type="SUPFAM" id="SSF51197">
    <property type="entry name" value="Clavaminate synthase-like"/>
    <property type="match status" value="1"/>
</dbReference>
<proteinExistence type="inferred from homology"/>
<feature type="domain" description="Fe2OG dioxygenase" evidence="2">
    <location>
        <begin position="176"/>
        <end position="303"/>
    </location>
</feature>
<dbReference type="GO" id="GO:0046872">
    <property type="term" value="F:metal ion binding"/>
    <property type="evidence" value="ECO:0007669"/>
    <property type="project" value="UniProtKB-KW"/>
</dbReference>
<organism evidence="3 4">
    <name type="scientific">Lachancea mirantina</name>
    <dbReference type="NCBI Taxonomy" id="1230905"/>
    <lineage>
        <taxon>Eukaryota</taxon>
        <taxon>Fungi</taxon>
        <taxon>Dikarya</taxon>
        <taxon>Ascomycota</taxon>
        <taxon>Saccharomycotina</taxon>
        <taxon>Saccharomycetes</taxon>
        <taxon>Saccharomycetales</taxon>
        <taxon>Saccharomycetaceae</taxon>
        <taxon>Lachancea</taxon>
    </lineage>
</organism>
<dbReference type="PANTHER" id="PTHR47990">
    <property type="entry name" value="2-OXOGLUTARATE (2OG) AND FE(II)-DEPENDENT OXYGENASE SUPERFAMILY PROTEIN-RELATED"/>
    <property type="match status" value="1"/>
</dbReference>
<evidence type="ECO:0000259" key="2">
    <source>
        <dbReference type="PROSITE" id="PS51471"/>
    </source>
</evidence>
<evidence type="ECO:0000313" key="3">
    <source>
        <dbReference type="EMBL" id="SCU84870.1"/>
    </source>
</evidence>
<keyword evidence="4" id="KW-1185">Reference proteome</keyword>
<reference evidence="4" key="1">
    <citation type="submission" date="2016-03" db="EMBL/GenBank/DDBJ databases">
        <authorList>
            <person name="Devillers H."/>
        </authorList>
    </citation>
    <scope>NUCLEOTIDE SEQUENCE [LARGE SCALE GENOMIC DNA]</scope>
</reference>
<sequence length="348" mass="38968">MSNPLKVVDISSSSDDTVKTLLEAANSQGFLFVEGHDFSNEEVQAAFELSKRFFTETSIEEKMKYPIKNNVGYTGFEDEQLDPRKALDFKEAYNFGFINFETGELNQSKAKFYGQSEKSDANEHPIPPVFKDDEAFISKISQKLHATAIRILALIAEALLVEDPNFFSSRHRGNKPSGSVFRMLRYPLMREDTLNIASMSSIDPTIRAGAHTDYGSITLLFQQKGQQGLELQIGDKSQNDGWVTVPFVDSTNPQKAPPLIVNFGDLLSYWTNGVLKSTVHRVRFAPGETRNSDRYSIVFFVQPEDDTLLTPVPSEIVKKASLGGDPPAITALEHLQERLRATYQSEVK</sequence>
<keyword evidence="1" id="KW-0408">Iron</keyword>
<evidence type="ECO:0000313" key="4">
    <source>
        <dbReference type="Proteomes" id="UP000191024"/>
    </source>
</evidence>
<dbReference type="Pfam" id="PF03171">
    <property type="entry name" value="2OG-FeII_Oxy"/>
    <property type="match status" value="1"/>
</dbReference>
<dbReference type="InterPro" id="IPR044861">
    <property type="entry name" value="IPNS-like_FE2OG_OXY"/>
</dbReference>
<dbReference type="Proteomes" id="UP000191024">
    <property type="component" value="Chromosome C"/>
</dbReference>
<protein>
    <submittedName>
        <fullName evidence="3">LAMI_0C09230g1_1</fullName>
    </submittedName>
</protein>
<dbReference type="GO" id="GO:0044283">
    <property type="term" value="P:small molecule biosynthetic process"/>
    <property type="evidence" value="ECO:0007669"/>
    <property type="project" value="UniProtKB-ARBA"/>
</dbReference>
<dbReference type="PROSITE" id="PS51471">
    <property type="entry name" value="FE2OG_OXY"/>
    <property type="match status" value="1"/>
</dbReference>
<dbReference type="OrthoDB" id="288590at2759"/>
<dbReference type="Pfam" id="PF14226">
    <property type="entry name" value="DIOX_N"/>
    <property type="match status" value="1"/>
</dbReference>
<dbReference type="STRING" id="1230905.A0A1G4J536"/>
<dbReference type="GO" id="GO:0016491">
    <property type="term" value="F:oxidoreductase activity"/>
    <property type="evidence" value="ECO:0007669"/>
    <property type="project" value="UniProtKB-KW"/>
</dbReference>
<evidence type="ECO:0000256" key="1">
    <source>
        <dbReference type="RuleBase" id="RU003682"/>
    </source>
</evidence>
<gene>
    <name evidence="3" type="ORF">LAMI_0C09230G</name>
</gene>
<keyword evidence="1" id="KW-0560">Oxidoreductase</keyword>
<dbReference type="InterPro" id="IPR026992">
    <property type="entry name" value="DIOX_N"/>
</dbReference>
<keyword evidence="1" id="KW-0479">Metal-binding</keyword>
<accession>A0A1G4J536</accession>
<dbReference type="InterPro" id="IPR005123">
    <property type="entry name" value="Oxoglu/Fe-dep_dioxygenase_dom"/>
</dbReference>
<dbReference type="InterPro" id="IPR050231">
    <property type="entry name" value="Iron_ascorbate_oxido_reductase"/>
</dbReference>
<name>A0A1G4J536_9SACH</name>
<comment type="similarity">
    <text evidence="1">Belongs to the iron/ascorbate-dependent oxidoreductase family.</text>
</comment>